<protein>
    <submittedName>
        <fullName evidence="2">Uncharacterized protein</fullName>
    </submittedName>
</protein>
<feature type="region of interest" description="Disordered" evidence="1">
    <location>
        <begin position="1"/>
        <end position="24"/>
    </location>
</feature>
<evidence type="ECO:0000256" key="1">
    <source>
        <dbReference type="SAM" id="MobiDB-lite"/>
    </source>
</evidence>
<keyword evidence="3" id="KW-1185">Reference proteome</keyword>
<dbReference type="EMBL" id="JASCZI010242104">
    <property type="protein sequence ID" value="MED6209598.1"/>
    <property type="molecule type" value="Genomic_DNA"/>
</dbReference>
<gene>
    <name evidence="2" type="ORF">PIB30_056298</name>
</gene>
<comment type="caution">
    <text evidence="2">The sequence shown here is derived from an EMBL/GenBank/DDBJ whole genome shotgun (WGS) entry which is preliminary data.</text>
</comment>
<feature type="compositionally biased region" description="Basic residues" evidence="1">
    <location>
        <begin position="11"/>
        <end position="24"/>
    </location>
</feature>
<organism evidence="2 3">
    <name type="scientific">Stylosanthes scabra</name>
    <dbReference type="NCBI Taxonomy" id="79078"/>
    <lineage>
        <taxon>Eukaryota</taxon>
        <taxon>Viridiplantae</taxon>
        <taxon>Streptophyta</taxon>
        <taxon>Embryophyta</taxon>
        <taxon>Tracheophyta</taxon>
        <taxon>Spermatophyta</taxon>
        <taxon>Magnoliopsida</taxon>
        <taxon>eudicotyledons</taxon>
        <taxon>Gunneridae</taxon>
        <taxon>Pentapetalae</taxon>
        <taxon>rosids</taxon>
        <taxon>fabids</taxon>
        <taxon>Fabales</taxon>
        <taxon>Fabaceae</taxon>
        <taxon>Papilionoideae</taxon>
        <taxon>50 kb inversion clade</taxon>
        <taxon>dalbergioids sensu lato</taxon>
        <taxon>Dalbergieae</taxon>
        <taxon>Pterocarpus clade</taxon>
        <taxon>Stylosanthes</taxon>
    </lineage>
</organism>
<accession>A0ABU6YL57</accession>
<dbReference type="Proteomes" id="UP001341840">
    <property type="component" value="Unassembled WGS sequence"/>
</dbReference>
<reference evidence="2 3" key="1">
    <citation type="journal article" date="2023" name="Plants (Basel)">
        <title>Bridging the Gap: Combining Genomics and Transcriptomics Approaches to Understand Stylosanthes scabra, an Orphan Legume from the Brazilian Caatinga.</title>
        <authorList>
            <person name="Ferreira-Neto J.R.C."/>
            <person name="da Silva M.D."/>
            <person name="Binneck E."/>
            <person name="de Melo N.F."/>
            <person name="da Silva R.H."/>
            <person name="de Melo A.L.T.M."/>
            <person name="Pandolfi V."/>
            <person name="Bustamante F.O."/>
            <person name="Brasileiro-Vidal A.C."/>
            <person name="Benko-Iseppon A.M."/>
        </authorList>
    </citation>
    <scope>NUCLEOTIDE SEQUENCE [LARGE SCALE GENOMIC DNA]</scope>
    <source>
        <tissue evidence="2">Leaves</tissue>
    </source>
</reference>
<evidence type="ECO:0000313" key="2">
    <source>
        <dbReference type="EMBL" id="MED6209598.1"/>
    </source>
</evidence>
<name>A0ABU6YL57_9FABA</name>
<sequence>MLKYEEETRERRKNSRRKKNRNEKLKRKLLSLPKLFKHALGFSGGNRKACKSPGTHQRDCLASLVQRTQDPEWGQCYGPAPRLNSWKNKAINEWPKGETNHLKLDRYDTISTRSHEDLDHPKLYKQGASPPQGTHSLTLHPILDLESHKPNSGLLGLFLYTSTSFSVIALGYAGEHVHRRHIFLL</sequence>
<evidence type="ECO:0000313" key="3">
    <source>
        <dbReference type="Proteomes" id="UP001341840"/>
    </source>
</evidence>
<proteinExistence type="predicted"/>
<feature type="compositionally biased region" description="Basic and acidic residues" evidence="1">
    <location>
        <begin position="1"/>
        <end position="10"/>
    </location>
</feature>